<keyword evidence="2" id="KW-1185">Reference proteome</keyword>
<reference evidence="1 2" key="1">
    <citation type="journal article" date="2019" name="Commun. Biol.">
        <title>The bagworm genome reveals a unique fibroin gene that provides high tensile strength.</title>
        <authorList>
            <person name="Kono N."/>
            <person name="Nakamura H."/>
            <person name="Ohtoshi R."/>
            <person name="Tomita M."/>
            <person name="Numata K."/>
            <person name="Arakawa K."/>
        </authorList>
    </citation>
    <scope>NUCLEOTIDE SEQUENCE [LARGE SCALE GENOMIC DNA]</scope>
</reference>
<comment type="caution">
    <text evidence="1">The sequence shown here is derived from an EMBL/GenBank/DDBJ whole genome shotgun (WGS) entry which is preliminary data.</text>
</comment>
<sequence>MWWSHSVVNSAAPPVEYHTLPVFKREVAAFAVAFLLATDNSGALHYPTISLNYPSPLHMLSYPTQDRNHCTGQGMDEPCHQCGDDLRQQRRNVFAEAWSERFHLTQVKNSSDNLFVIRIGSDTLVFKDFYYTIKL</sequence>
<evidence type="ECO:0000313" key="2">
    <source>
        <dbReference type="Proteomes" id="UP000299102"/>
    </source>
</evidence>
<gene>
    <name evidence="1" type="ORF">EVAR_100684_1</name>
</gene>
<dbReference type="AlphaFoldDB" id="A0A4C1ZUG4"/>
<accession>A0A4C1ZUG4</accession>
<proteinExistence type="predicted"/>
<dbReference type="Proteomes" id="UP000299102">
    <property type="component" value="Unassembled WGS sequence"/>
</dbReference>
<protein>
    <submittedName>
        <fullName evidence="1">Uncharacterized protein</fullName>
    </submittedName>
</protein>
<organism evidence="1 2">
    <name type="scientific">Eumeta variegata</name>
    <name type="common">Bagworm moth</name>
    <name type="synonym">Eumeta japonica</name>
    <dbReference type="NCBI Taxonomy" id="151549"/>
    <lineage>
        <taxon>Eukaryota</taxon>
        <taxon>Metazoa</taxon>
        <taxon>Ecdysozoa</taxon>
        <taxon>Arthropoda</taxon>
        <taxon>Hexapoda</taxon>
        <taxon>Insecta</taxon>
        <taxon>Pterygota</taxon>
        <taxon>Neoptera</taxon>
        <taxon>Endopterygota</taxon>
        <taxon>Lepidoptera</taxon>
        <taxon>Glossata</taxon>
        <taxon>Ditrysia</taxon>
        <taxon>Tineoidea</taxon>
        <taxon>Psychidae</taxon>
        <taxon>Oiketicinae</taxon>
        <taxon>Eumeta</taxon>
    </lineage>
</organism>
<name>A0A4C1ZUG4_EUMVA</name>
<dbReference type="EMBL" id="BGZK01002068">
    <property type="protein sequence ID" value="GBP90237.1"/>
    <property type="molecule type" value="Genomic_DNA"/>
</dbReference>
<evidence type="ECO:0000313" key="1">
    <source>
        <dbReference type="EMBL" id="GBP90237.1"/>
    </source>
</evidence>